<evidence type="ECO:0000313" key="2">
    <source>
        <dbReference type="EMBL" id="SKC73489.1"/>
    </source>
</evidence>
<evidence type="ECO:0008006" key="4">
    <source>
        <dbReference type="Google" id="ProtNLM"/>
    </source>
</evidence>
<protein>
    <recommendedName>
        <fullName evidence="4">Site-specific DNA recombinase</fullName>
    </recommendedName>
</protein>
<dbReference type="STRING" id="36842.SAMN02194393_02734"/>
<proteinExistence type="predicted"/>
<dbReference type="RefSeq" id="WP_079492296.1">
    <property type="nucleotide sequence ID" value="NZ_FUZT01000006.1"/>
</dbReference>
<keyword evidence="3" id="KW-1185">Reference proteome</keyword>
<gene>
    <name evidence="2" type="ORF">SAMN02194393_02734</name>
</gene>
<organism evidence="2 3">
    <name type="scientific">Maledivibacter halophilus</name>
    <dbReference type="NCBI Taxonomy" id="36842"/>
    <lineage>
        <taxon>Bacteria</taxon>
        <taxon>Bacillati</taxon>
        <taxon>Bacillota</taxon>
        <taxon>Clostridia</taxon>
        <taxon>Peptostreptococcales</taxon>
        <taxon>Caminicellaceae</taxon>
        <taxon>Maledivibacter</taxon>
    </lineage>
</organism>
<name>A0A1T5LCV7_9FIRM</name>
<evidence type="ECO:0000256" key="1">
    <source>
        <dbReference type="SAM" id="Coils"/>
    </source>
</evidence>
<reference evidence="3" key="1">
    <citation type="submission" date="2017-02" db="EMBL/GenBank/DDBJ databases">
        <authorList>
            <person name="Varghese N."/>
            <person name="Submissions S."/>
        </authorList>
    </citation>
    <scope>NUCLEOTIDE SEQUENCE [LARGE SCALE GENOMIC DNA]</scope>
    <source>
        <strain evidence="3">M1</strain>
    </source>
</reference>
<dbReference type="AlphaFoldDB" id="A0A1T5LCV7"/>
<dbReference type="OrthoDB" id="9769353at2"/>
<keyword evidence="1" id="KW-0175">Coiled coil</keyword>
<feature type="coiled-coil region" evidence="1">
    <location>
        <begin position="11"/>
        <end position="48"/>
    </location>
</feature>
<evidence type="ECO:0000313" key="3">
    <source>
        <dbReference type="Proteomes" id="UP000190285"/>
    </source>
</evidence>
<sequence>MELNIDGIINKETYEDKYHNTTSEIKRLKEEQEQVGNAYEEQKELEKKMKSFRKIFDNNELLEKFDREIFENVIDEVIIGKVDESGTRNPYSVTFIFKTGLQLEEDCTVKKPNGIHGIKDGIVYSYNGNDTCGDSSKDI</sequence>
<accession>A0A1T5LCV7</accession>
<dbReference type="EMBL" id="FUZT01000006">
    <property type="protein sequence ID" value="SKC73489.1"/>
    <property type="molecule type" value="Genomic_DNA"/>
</dbReference>
<dbReference type="Proteomes" id="UP000190285">
    <property type="component" value="Unassembled WGS sequence"/>
</dbReference>